<dbReference type="Proteomes" id="UP001165082">
    <property type="component" value="Unassembled WGS sequence"/>
</dbReference>
<dbReference type="PANTHER" id="PTHR12684:SF2">
    <property type="entry name" value="TRNA 2'-PHOSPHOTRANSFERASE 1"/>
    <property type="match status" value="1"/>
</dbReference>
<dbReference type="OrthoDB" id="419694at2759"/>
<comment type="caution">
    <text evidence="8">The sequence shown here is derived from an EMBL/GenBank/DDBJ whole genome shotgun (WGS) entry which is preliminary data.</text>
</comment>
<feature type="compositionally biased region" description="Basic residues" evidence="7">
    <location>
        <begin position="7"/>
        <end position="17"/>
    </location>
</feature>
<evidence type="ECO:0000256" key="3">
    <source>
        <dbReference type="ARBA" id="ARBA00012007"/>
    </source>
</evidence>
<dbReference type="InterPro" id="IPR042080">
    <property type="entry name" value="RNA_2'-PTrans_N"/>
</dbReference>
<evidence type="ECO:0000256" key="4">
    <source>
        <dbReference type="ARBA" id="ARBA00022679"/>
    </source>
</evidence>
<dbReference type="GO" id="GO:0006388">
    <property type="term" value="P:tRNA splicing, via endonucleolytic cleavage and ligation"/>
    <property type="evidence" value="ECO:0007669"/>
    <property type="project" value="TreeGrafter"/>
</dbReference>
<dbReference type="EC" id="2.7.1.160" evidence="3"/>
<evidence type="ECO:0000256" key="1">
    <source>
        <dbReference type="ARBA" id="ARBA00003343"/>
    </source>
</evidence>
<evidence type="ECO:0000256" key="2">
    <source>
        <dbReference type="ARBA" id="ARBA00009836"/>
    </source>
</evidence>
<comment type="catalytic activity">
    <reaction evidence="6">
        <text>2'-phospho-[ligated tRNA] + NAD(+) = mature tRNA + ADP-alpha-D-ribose 1'',2''-cyclic phosphate + nicotinamide</text>
        <dbReference type="Rhea" id="RHEA:23324"/>
        <dbReference type="Rhea" id="RHEA-COMP:11106"/>
        <dbReference type="Rhea" id="RHEA-COMP:11107"/>
        <dbReference type="ChEBI" id="CHEBI:17154"/>
        <dbReference type="ChEBI" id="CHEBI:57540"/>
        <dbReference type="ChEBI" id="CHEBI:76596"/>
        <dbReference type="ChEBI" id="CHEBI:82883"/>
        <dbReference type="ChEBI" id="CHEBI:85027"/>
        <dbReference type="EC" id="2.7.1.160"/>
    </reaction>
</comment>
<dbReference type="PANTHER" id="PTHR12684">
    <property type="entry name" value="PUTATIVE PHOSPHOTRANSFERASE"/>
    <property type="match status" value="1"/>
</dbReference>
<feature type="region of interest" description="Disordered" evidence="7">
    <location>
        <begin position="1"/>
        <end position="34"/>
    </location>
</feature>
<keyword evidence="9" id="KW-1185">Reference proteome</keyword>
<accession>A0A9W6ZRD7</accession>
<reference evidence="8" key="1">
    <citation type="submission" date="2022-07" db="EMBL/GenBank/DDBJ databases">
        <title>Genome analysis of Parmales, a sister group of diatoms, reveals the evolutionary specialization of diatoms from phago-mixotrophs to photoautotrophs.</title>
        <authorList>
            <person name="Ban H."/>
            <person name="Sato S."/>
            <person name="Yoshikawa S."/>
            <person name="Kazumasa Y."/>
            <person name="Nakamura Y."/>
            <person name="Ichinomiya M."/>
            <person name="Saitoh K."/>
            <person name="Sato N."/>
            <person name="Blanc-Mathieu R."/>
            <person name="Endo H."/>
            <person name="Kuwata A."/>
            <person name="Ogata H."/>
        </authorList>
    </citation>
    <scope>NUCLEOTIDE SEQUENCE</scope>
</reference>
<dbReference type="EMBL" id="BRXZ01004889">
    <property type="protein sequence ID" value="GMH56696.1"/>
    <property type="molecule type" value="Genomic_DNA"/>
</dbReference>
<dbReference type="InterPro" id="IPR002745">
    <property type="entry name" value="Ptrans_KptA/Tpt1"/>
</dbReference>
<sequence length="249" mass="26573">MSGFKGSGKKRGGRGRGNRGNSKRGASQSHDERLSRKLSNLLRHRAHANGLTDCLRTDGYVPLDRVLALPGFAGRTVDEVEAVVESNDKQRFSILKEESGGGGGAVTLYIRANQGHTISGVVAEDLLTPILFSPSDGASLVAVHGTYLKSWPAILQSGGLSRMSRNHVHLAADLPGESGVISGMRASCEVVVYVDVRKAVREGGLKFYTSANNVILTPGDEEGMLPISFFDKVVDRASNEIIYPEAAPT</sequence>
<protein>
    <recommendedName>
        <fullName evidence="3">2'-phosphotransferase</fullName>
        <ecNumber evidence="3">2.7.1.160</ecNumber>
    </recommendedName>
</protein>
<dbReference type="Gene3D" id="3.20.170.30">
    <property type="match status" value="1"/>
</dbReference>
<keyword evidence="5" id="KW-0520">NAD</keyword>
<comment type="function">
    <text evidence="1">Catalyzes the last step of tRNA splicing, the transfer of the splice junction 2'-phosphate from ligated tRNA to NAD to produce ADP-ribose 1''-2'' cyclic phosphate.</text>
</comment>
<name>A0A9W6ZRD7_9STRA</name>
<proteinExistence type="inferred from homology"/>
<dbReference type="InterPro" id="IPR042081">
    <property type="entry name" value="RNA_2'-PTrans_C"/>
</dbReference>
<dbReference type="AlphaFoldDB" id="A0A9W6ZRD7"/>
<dbReference type="SUPFAM" id="SSF56399">
    <property type="entry name" value="ADP-ribosylation"/>
    <property type="match status" value="1"/>
</dbReference>
<evidence type="ECO:0000313" key="9">
    <source>
        <dbReference type="Proteomes" id="UP001165082"/>
    </source>
</evidence>
<dbReference type="Pfam" id="PF01885">
    <property type="entry name" value="PTS_2-RNA"/>
    <property type="match status" value="1"/>
</dbReference>
<dbReference type="Gene3D" id="1.10.10.970">
    <property type="entry name" value="RNA 2'-phosphotransferase, Tpt1/KptA family, N-terminal domain"/>
    <property type="match status" value="1"/>
</dbReference>
<dbReference type="GO" id="GO:0000215">
    <property type="term" value="F:tRNA 2'-phosphotransferase activity"/>
    <property type="evidence" value="ECO:0007669"/>
    <property type="project" value="UniProtKB-EC"/>
</dbReference>
<evidence type="ECO:0000256" key="5">
    <source>
        <dbReference type="ARBA" id="ARBA00023027"/>
    </source>
</evidence>
<comment type="similarity">
    <text evidence="2">Belongs to the KptA/TPT1 family.</text>
</comment>
<evidence type="ECO:0000256" key="6">
    <source>
        <dbReference type="ARBA" id="ARBA00047949"/>
    </source>
</evidence>
<organism evidence="8 9">
    <name type="scientific">Triparma retinervis</name>
    <dbReference type="NCBI Taxonomy" id="2557542"/>
    <lineage>
        <taxon>Eukaryota</taxon>
        <taxon>Sar</taxon>
        <taxon>Stramenopiles</taxon>
        <taxon>Ochrophyta</taxon>
        <taxon>Bolidophyceae</taxon>
        <taxon>Parmales</taxon>
        <taxon>Triparmaceae</taxon>
        <taxon>Triparma</taxon>
    </lineage>
</organism>
<keyword evidence="4" id="KW-0808">Transferase</keyword>
<dbReference type="FunFam" id="3.20.170.30:FF:000002">
    <property type="entry name" value="Phosphotransferase, putative"/>
    <property type="match status" value="1"/>
</dbReference>
<evidence type="ECO:0000256" key="7">
    <source>
        <dbReference type="SAM" id="MobiDB-lite"/>
    </source>
</evidence>
<evidence type="ECO:0000313" key="8">
    <source>
        <dbReference type="EMBL" id="GMH56696.1"/>
    </source>
</evidence>
<gene>
    <name evidence="8" type="ORF">TrRE_jg10750</name>
</gene>